<accession>A0ABU4V6J4</accession>
<gene>
    <name evidence="2" type="ORF">SK854_35275</name>
</gene>
<comment type="caution">
    <text evidence="2">The sequence shown here is derived from an EMBL/GenBank/DDBJ whole genome shotgun (WGS) entry which is preliminary data.</text>
</comment>
<evidence type="ECO:0000313" key="3">
    <source>
        <dbReference type="Proteomes" id="UP001285352"/>
    </source>
</evidence>
<dbReference type="Pfam" id="PF01906">
    <property type="entry name" value="YbjQ_1"/>
    <property type="match status" value="1"/>
</dbReference>
<comment type="similarity">
    <text evidence="1">Belongs to the UPF0145 family.</text>
</comment>
<dbReference type="SUPFAM" id="SSF117782">
    <property type="entry name" value="YbjQ-like"/>
    <property type="match status" value="1"/>
</dbReference>
<reference evidence="2 3" key="1">
    <citation type="submission" date="2023-11" db="EMBL/GenBank/DDBJ databases">
        <title>Lentzea sokolovensis, sp. nov., Lentzea kristufkii, sp. nov., and Lentzea miocenensis, sp. nov., rare actinobacteria from Sokolov Coal Basin, Miocene lacustrine sediment, Czech Republic.</title>
        <authorList>
            <person name="Lara A."/>
            <person name="Kotroba L."/>
            <person name="Nouioui I."/>
            <person name="Neumann-Schaal M."/>
            <person name="Mast Y."/>
            <person name="Chronakova A."/>
        </authorList>
    </citation>
    <scope>NUCLEOTIDE SEQUENCE [LARGE SCALE GENOMIC DNA]</scope>
    <source>
        <strain evidence="2 3">BCCO 10_0061</strain>
    </source>
</reference>
<organism evidence="2 3">
    <name type="scientific">Lentzea sokolovensis</name>
    <dbReference type="NCBI Taxonomy" id="3095429"/>
    <lineage>
        <taxon>Bacteria</taxon>
        <taxon>Bacillati</taxon>
        <taxon>Actinomycetota</taxon>
        <taxon>Actinomycetes</taxon>
        <taxon>Pseudonocardiales</taxon>
        <taxon>Pseudonocardiaceae</taxon>
        <taxon>Lentzea</taxon>
    </lineage>
</organism>
<evidence type="ECO:0000256" key="1">
    <source>
        <dbReference type="ARBA" id="ARBA00010751"/>
    </source>
</evidence>
<dbReference type="InterPro" id="IPR035439">
    <property type="entry name" value="UPF0145_dom_sf"/>
</dbReference>
<name>A0ABU4V6J4_9PSEU</name>
<dbReference type="Gene3D" id="3.30.110.70">
    <property type="entry name" value="Hypothetical protein apc22750. Chain B"/>
    <property type="match status" value="1"/>
</dbReference>
<keyword evidence="3" id="KW-1185">Reference proteome</keyword>
<evidence type="ECO:0000313" key="2">
    <source>
        <dbReference type="EMBL" id="MDX8147417.1"/>
    </source>
</evidence>
<proteinExistence type="inferred from homology"/>
<protein>
    <submittedName>
        <fullName evidence="2">Heavy metal-binding domain-containing protein</fullName>
    </submittedName>
</protein>
<dbReference type="Proteomes" id="UP001285352">
    <property type="component" value="Unassembled WGS sequence"/>
</dbReference>
<dbReference type="RefSeq" id="WP_319979469.1">
    <property type="nucleotide sequence ID" value="NZ_JAXAVU010000014.1"/>
</dbReference>
<dbReference type="InterPro" id="IPR002765">
    <property type="entry name" value="UPF0145_YbjQ-like"/>
</dbReference>
<dbReference type="EMBL" id="JAXAVU010000014">
    <property type="protein sequence ID" value="MDX8147417.1"/>
    <property type="molecule type" value="Genomic_DNA"/>
</dbReference>
<sequence>MKNLGRNAELPVFTQGLYTARELAMERMQAEAAALEAEGIVGVQLLQHIHSWSGHVTEFFAVGRRCGRSATITRSRRRNSCSALLQLIQPLAKCRALVARWTSEARLRRSSGSGSPRWCACE</sequence>